<organism evidence="1 2">
    <name type="scientific">Flavihumibacter stibioxidans</name>
    <dbReference type="NCBI Taxonomy" id="1834163"/>
    <lineage>
        <taxon>Bacteria</taxon>
        <taxon>Pseudomonadati</taxon>
        <taxon>Bacteroidota</taxon>
        <taxon>Chitinophagia</taxon>
        <taxon>Chitinophagales</taxon>
        <taxon>Chitinophagaceae</taxon>
        <taxon>Flavihumibacter</taxon>
    </lineage>
</organism>
<evidence type="ECO:0008006" key="3">
    <source>
        <dbReference type="Google" id="ProtNLM"/>
    </source>
</evidence>
<proteinExistence type="predicted"/>
<evidence type="ECO:0000313" key="2">
    <source>
        <dbReference type="Proteomes" id="UP000765802"/>
    </source>
</evidence>
<name>A0ABR7ME39_9BACT</name>
<dbReference type="Proteomes" id="UP000765802">
    <property type="component" value="Unassembled WGS sequence"/>
</dbReference>
<keyword evidence="2" id="KW-1185">Reference proteome</keyword>
<evidence type="ECO:0000313" key="1">
    <source>
        <dbReference type="EMBL" id="MBC6492921.1"/>
    </source>
</evidence>
<sequence>MIGLLLVLIAIPASIMVAFSYKIKNDDFVILMWDQEARSVQPVKNAACLKLQAPEGVELQCTIRYADSIYYKRWNSTQNDSLFVSNIGDTLLFRYLPVADEPSQEERGSINVEIFLPFQGLLMIDGADVTLDSIGASQNITVNMENNALLQIGNLSEKLKRIDFGMLSVEAENSQVTVHPGAEVREMNLTLSGRSVLSIDSAARIGLLQGSVSAASRLNGEARYLYRLKAEE</sequence>
<dbReference type="EMBL" id="MBUA01000030">
    <property type="protein sequence ID" value="MBC6492921.1"/>
    <property type="molecule type" value="Genomic_DNA"/>
</dbReference>
<reference evidence="1 2" key="1">
    <citation type="submission" date="2016-07" db="EMBL/GenBank/DDBJ databases">
        <title>Genome analysis of Flavihumibacter stibioxidans YS-17.</title>
        <authorList>
            <person name="Shi K."/>
            <person name="Han Y."/>
            <person name="Wang G."/>
        </authorList>
    </citation>
    <scope>NUCLEOTIDE SEQUENCE [LARGE SCALE GENOMIC DNA]</scope>
    <source>
        <strain evidence="1 2">YS-17</strain>
    </source>
</reference>
<accession>A0ABR7ME39</accession>
<gene>
    <name evidence="1" type="ORF">BC349_17835</name>
</gene>
<protein>
    <recommendedName>
        <fullName evidence="3">Auto-transporter adhesin head GIN domain-containing protein</fullName>
    </recommendedName>
</protein>
<comment type="caution">
    <text evidence="1">The sequence shown here is derived from an EMBL/GenBank/DDBJ whole genome shotgun (WGS) entry which is preliminary data.</text>
</comment>